<dbReference type="InterPro" id="IPR029063">
    <property type="entry name" value="SAM-dependent_MTases_sf"/>
</dbReference>
<reference evidence="2" key="2">
    <citation type="submission" date="2020-09" db="EMBL/GenBank/DDBJ databases">
        <authorList>
            <person name="Sun Q."/>
            <person name="Ohkuma M."/>
        </authorList>
    </citation>
    <scope>NUCLEOTIDE SEQUENCE</scope>
    <source>
        <strain evidence="2">JCM 10088</strain>
    </source>
</reference>
<dbReference type="Proteomes" id="UP000610960">
    <property type="component" value="Unassembled WGS sequence"/>
</dbReference>
<feature type="domain" description="Methyltransferase type 11" evidence="1">
    <location>
        <begin position="44"/>
        <end position="122"/>
    </location>
</feature>
<dbReference type="InterPro" id="IPR050508">
    <property type="entry name" value="Methyltransf_Superfamily"/>
</dbReference>
<dbReference type="GO" id="GO:0008757">
    <property type="term" value="F:S-adenosylmethionine-dependent methyltransferase activity"/>
    <property type="evidence" value="ECO:0007669"/>
    <property type="project" value="InterPro"/>
</dbReference>
<dbReference type="OrthoDB" id="6027at2157"/>
<dbReference type="PANTHER" id="PTHR42912:SF80">
    <property type="entry name" value="METHYLTRANSFERASE DOMAIN-CONTAINING PROTEIN"/>
    <property type="match status" value="1"/>
</dbReference>
<sequence length="148" mass="16061">MMGKAYVVEYYDNLANSYLELYGSESLSGYHKAAYLVRRGSRVLDLGCGMGLGAGYFLGSSRYVGVDVSLGMLRLAKAWDADLVCGDGEMLPLRDSSFDVVIMINVVDSERGDSLMREAARVGSLVVAVSPRESDNLFLMSRGAIIPE</sequence>
<dbReference type="CDD" id="cd02440">
    <property type="entry name" value="AdoMet_MTases"/>
    <property type="match status" value="1"/>
</dbReference>
<evidence type="ECO:0000313" key="2">
    <source>
        <dbReference type="EMBL" id="GGP19201.1"/>
    </source>
</evidence>
<accession>A0A830GVN0</accession>
<organism evidence="2 3">
    <name type="scientific">Thermocladium modestius</name>
    <dbReference type="NCBI Taxonomy" id="62609"/>
    <lineage>
        <taxon>Archaea</taxon>
        <taxon>Thermoproteota</taxon>
        <taxon>Thermoprotei</taxon>
        <taxon>Thermoproteales</taxon>
        <taxon>Thermoproteaceae</taxon>
        <taxon>Thermocladium</taxon>
    </lineage>
</organism>
<dbReference type="RefSeq" id="WP_188595606.1">
    <property type="nucleotide sequence ID" value="NZ_BMNL01000001.1"/>
</dbReference>
<reference evidence="2" key="1">
    <citation type="journal article" date="2014" name="Int. J. Syst. Evol. Microbiol.">
        <title>Complete genome sequence of Corynebacterium casei LMG S-19264T (=DSM 44701T), isolated from a smear-ripened cheese.</title>
        <authorList>
            <consortium name="US DOE Joint Genome Institute (JGI-PGF)"/>
            <person name="Walter F."/>
            <person name="Albersmeier A."/>
            <person name="Kalinowski J."/>
            <person name="Ruckert C."/>
        </authorList>
    </citation>
    <scope>NUCLEOTIDE SEQUENCE</scope>
    <source>
        <strain evidence="2">JCM 10088</strain>
    </source>
</reference>
<evidence type="ECO:0000259" key="1">
    <source>
        <dbReference type="Pfam" id="PF08241"/>
    </source>
</evidence>
<name>A0A830GVN0_9CREN</name>
<dbReference type="Gene3D" id="3.40.50.150">
    <property type="entry name" value="Vaccinia Virus protein VP39"/>
    <property type="match status" value="1"/>
</dbReference>
<gene>
    <name evidence="2" type="ORF">GCM10007981_01930</name>
</gene>
<comment type="caution">
    <text evidence="2">The sequence shown here is derived from an EMBL/GenBank/DDBJ whole genome shotgun (WGS) entry which is preliminary data.</text>
</comment>
<dbReference type="InterPro" id="IPR013216">
    <property type="entry name" value="Methyltransf_11"/>
</dbReference>
<dbReference type="AlphaFoldDB" id="A0A830GVN0"/>
<dbReference type="PANTHER" id="PTHR42912">
    <property type="entry name" value="METHYLTRANSFERASE"/>
    <property type="match status" value="1"/>
</dbReference>
<dbReference type="EMBL" id="BMNL01000001">
    <property type="protein sequence ID" value="GGP19201.1"/>
    <property type="molecule type" value="Genomic_DNA"/>
</dbReference>
<protein>
    <recommendedName>
        <fullName evidence="1">Methyltransferase type 11 domain-containing protein</fullName>
    </recommendedName>
</protein>
<dbReference type="Pfam" id="PF08241">
    <property type="entry name" value="Methyltransf_11"/>
    <property type="match status" value="1"/>
</dbReference>
<proteinExistence type="predicted"/>
<evidence type="ECO:0000313" key="3">
    <source>
        <dbReference type="Proteomes" id="UP000610960"/>
    </source>
</evidence>
<dbReference type="SUPFAM" id="SSF53335">
    <property type="entry name" value="S-adenosyl-L-methionine-dependent methyltransferases"/>
    <property type="match status" value="1"/>
</dbReference>
<keyword evidence="3" id="KW-1185">Reference proteome</keyword>